<dbReference type="Gene3D" id="4.10.240.10">
    <property type="entry name" value="Zn(2)-C6 fungal-type DNA-binding domain"/>
    <property type="match status" value="1"/>
</dbReference>
<name>A0ABD3RBE1_9STRA</name>
<protein>
    <recommendedName>
        <fullName evidence="2">Zn(2)-C6 fungal-type domain-containing protein</fullName>
    </recommendedName>
</protein>
<organism evidence="3 4">
    <name type="scientific">Cyclostephanos tholiformis</name>
    <dbReference type="NCBI Taxonomy" id="382380"/>
    <lineage>
        <taxon>Eukaryota</taxon>
        <taxon>Sar</taxon>
        <taxon>Stramenopiles</taxon>
        <taxon>Ochrophyta</taxon>
        <taxon>Bacillariophyta</taxon>
        <taxon>Coscinodiscophyceae</taxon>
        <taxon>Thalassiosirophycidae</taxon>
        <taxon>Stephanodiscales</taxon>
        <taxon>Stephanodiscaceae</taxon>
        <taxon>Cyclostephanos</taxon>
    </lineage>
</organism>
<comment type="caution">
    <text evidence="3">The sequence shown here is derived from an EMBL/GenBank/DDBJ whole genome shotgun (WGS) entry which is preliminary data.</text>
</comment>
<dbReference type="EMBL" id="JALLPB020000347">
    <property type="protein sequence ID" value="KAL3810188.1"/>
    <property type="molecule type" value="Genomic_DNA"/>
</dbReference>
<evidence type="ECO:0000313" key="3">
    <source>
        <dbReference type="EMBL" id="KAL3810188.1"/>
    </source>
</evidence>
<gene>
    <name evidence="3" type="ORF">ACHAXA_001609</name>
</gene>
<dbReference type="PROSITE" id="PS50048">
    <property type="entry name" value="ZN2_CY6_FUNGAL_2"/>
    <property type="match status" value="1"/>
</dbReference>
<evidence type="ECO:0000313" key="4">
    <source>
        <dbReference type="Proteomes" id="UP001530377"/>
    </source>
</evidence>
<dbReference type="AlphaFoldDB" id="A0ABD3RBE1"/>
<dbReference type="InterPro" id="IPR001138">
    <property type="entry name" value="Zn2Cys6_DnaBD"/>
</dbReference>
<dbReference type="Proteomes" id="UP001530377">
    <property type="component" value="Unassembled WGS sequence"/>
</dbReference>
<feature type="compositionally biased region" description="Basic and acidic residues" evidence="1">
    <location>
        <begin position="182"/>
        <end position="195"/>
    </location>
</feature>
<evidence type="ECO:0000259" key="2">
    <source>
        <dbReference type="PROSITE" id="PS50048"/>
    </source>
</evidence>
<dbReference type="CDD" id="cd00067">
    <property type="entry name" value="GAL4"/>
    <property type="match status" value="1"/>
</dbReference>
<reference evidence="3 4" key="1">
    <citation type="submission" date="2024-10" db="EMBL/GenBank/DDBJ databases">
        <title>Updated reference genomes for cyclostephanoid diatoms.</title>
        <authorList>
            <person name="Roberts W.R."/>
            <person name="Alverson A.J."/>
        </authorList>
    </citation>
    <scope>NUCLEOTIDE SEQUENCE [LARGE SCALE GENOMIC DNA]</scope>
    <source>
        <strain evidence="3 4">AJA228-03</strain>
    </source>
</reference>
<accession>A0ABD3RBE1</accession>
<sequence length="913" mass="100486">PLPGQIMTIGDDFIAPASMARWLYYYSDPRPREFTIGRLYSIYLPIYRISPRVPGNGSPSKRIVIWTATHGGVTMAMSMVNRDSMLFCASCDRCRSRKTRCDGQKPCGACKLKYMRKHKLDSVDGIDVSLFDCNYSPARRRGPIPGVYKKQVDDDLFSSVVNHDGDLSVASTQSSKAHSTRSSKESRQGIVEDRVGAGGDGISMTSENPTTNTYVNGWKIQRNGTGYGGDVSSGNAFPLPPPLDPRAAAMQEHVLSTLGSIGNNLFPLSFPLLGLNGSGGGGYYPGGGWQQQQHQEQDIIATAQHSAQKQLAYVQLMQLQQQMQMQKHRRSINAVALSASQTSSGSGGSMNSFRNNCVANGAMVGEGSFQLKSPVPVHVPRVHSNVNATAKSSRKRVIGCLHPNVLEYLPLTNPTNPSGMHLRACYTLSLGGLFGLPPVPTNDDYCRRFAPLEPCQLPKFDVATLQAARFAELAMGALTMTKNDDMELVVTLANASVLCLQSCVEEQVHPSLMLDIARMYFFHSTVRLYMGDMVRYFKYRRVCFRYLSQLDGIAGANSLMAAVSFQDSLVYMTYNGSEDFVPNIDWEIPRVGGLESESFTDSEKKYGIGMKPSSVASNPLNQIWIQGIPPIFVNEKAPSRSRALDALACAIRSDVDHAKSRQAKEQILITKGNTISRKRKFLSDAEAKDKSATEWAVENHQDELSIGNLLAEASDLVSDDKHSSLASDPIFCGLRLLVTAMNVILNTSTASLEIESLVDVLQTVIEWPILLYQGGPTYHIINSCTVRLAHIINTLQDEDIDNTQFRKALSVYNGSRMVLEKHRGKLPQRLQCCELPTPNHTLGKRERPMIDLSGVPSCMSDNFLCFNNAIEKASILSSYDRGIVQTSKSEELDINDTALLTVLSRVISKEIEI</sequence>
<evidence type="ECO:0000256" key="1">
    <source>
        <dbReference type="SAM" id="MobiDB-lite"/>
    </source>
</evidence>
<proteinExistence type="predicted"/>
<dbReference type="Pfam" id="PF00172">
    <property type="entry name" value="Zn_clus"/>
    <property type="match status" value="1"/>
</dbReference>
<feature type="domain" description="Zn(2)-C6 fungal-type" evidence="2">
    <location>
        <begin position="90"/>
        <end position="135"/>
    </location>
</feature>
<feature type="non-terminal residue" evidence="3">
    <location>
        <position position="1"/>
    </location>
</feature>
<dbReference type="InterPro" id="IPR036864">
    <property type="entry name" value="Zn2-C6_fun-type_DNA-bd_sf"/>
</dbReference>
<feature type="region of interest" description="Disordered" evidence="1">
    <location>
        <begin position="168"/>
        <end position="209"/>
    </location>
</feature>
<keyword evidence="4" id="KW-1185">Reference proteome</keyword>